<dbReference type="InterPro" id="IPR013342">
    <property type="entry name" value="Mandelate_racemase_C"/>
</dbReference>
<evidence type="ECO:0000256" key="2">
    <source>
        <dbReference type="ARBA" id="ARBA00022723"/>
    </source>
</evidence>
<feature type="non-terminal residue" evidence="4">
    <location>
        <position position="1"/>
    </location>
</feature>
<sequence>SRSRPWPSVWDLAGKLSGLPVFKLLGLESGPLPPTSFTVGVTDPGIARGMLDSLRRYPILKAKVGFGNEEALLELLHGETDAVLRVDANEGWSLEEAVEKINDYRDRFSIEIFEQPLHREDLAGYRKLRQATDATIIVDESIIRVEDVAPWQGLADGVNIKLMKCGGLLHATRIASAARNLGMKVMLGCMVESSLAITAAAHLASLADYCDLDGNLLISNDPFTGVKARDGVFALSDRPGLGAAPVSGL</sequence>
<evidence type="ECO:0000256" key="1">
    <source>
        <dbReference type="ARBA" id="ARBA00008031"/>
    </source>
</evidence>
<dbReference type="Gene3D" id="3.20.20.120">
    <property type="entry name" value="Enolase-like C-terminal domain"/>
    <property type="match status" value="1"/>
</dbReference>
<keyword evidence="2" id="KW-0479">Metal-binding</keyword>
<organism evidence="4 5">
    <name type="scientific">Eiseniibacteriota bacterium</name>
    <dbReference type="NCBI Taxonomy" id="2212470"/>
    <lineage>
        <taxon>Bacteria</taxon>
        <taxon>Candidatus Eiseniibacteriota</taxon>
    </lineage>
</organism>
<dbReference type="InterPro" id="IPR034593">
    <property type="entry name" value="DgoD-like"/>
</dbReference>
<dbReference type="PANTHER" id="PTHR48080">
    <property type="entry name" value="D-GALACTONATE DEHYDRATASE-RELATED"/>
    <property type="match status" value="1"/>
</dbReference>
<dbReference type="SMART" id="SM00922">
    <property type="entry name" value="MR_MLE"/>
    <property type="match status" value="1"/>
</dbReference>
<proteinExistence type="inferred from homology"/>
<dbReference type="SFLD" id="SFLDS00001">
    <property type="entry name" value="Enolase"/>
    <property type="match status" value="1"/>
</dbReference>
<dbReference type="InterPro" id="IPR029065">
    <property type="entry name" value="Enolase_C-like"/>
</dbReference>
<protein>
    <submittedName>
        <fullName evidence="4">Mandelate racemase/muconate lactonizing enzyme family protein</fullName>
    </submittedName>
</protein>
<keyword evidence="5" id="KW-1185">Reference proteome</keyword>
<feature type="domain" description="Mandelate racemase/muconate lactonizing enzyme C-terminal" evidence="3">
    <location>
        <begin position="43"/>
        <end position="135"/>
    </location>
</feature>
<evidence type="ECO:0000313" key="5">
    <source>
        <dbReference type="Proteomes" id="UP001594288"/>
    </source>
</evidence>
<evidence type="ECO:0000259" key="3">
    <source>
        <dbReference type="SMART" id="SM00922"/>
    </source>
</evidence>
<dbReference type="SFLD" id="SFLDG00180">
    <property type="entry name" value="muconate_cycloisomerase"/>
    <property type="match status" value="1"/>
</dbReference>
<dbReference type="EMBL" id="JBHPEI010000060">
    <property type="protein sequence ID" value="MFC1800055.1"/>
    <property type="molecule type" value="Genomic_DNA"/>
</dbReference>
<gene>
    <name evidence="4" type="ORF">ACFL2Z_03985</name>
</gene>
<dbReference type="PANTHER" id="PTHR48080:SF3">
    <property type="entry name" value="ENOLASE SUPERFAMILY MEMBER DDB_G0284701"/>
    <property type="match status" value="1"/>
</dbReference>
<dbReference type="InterPro" id="IPR036849">
    <property type="entry name" value="Enolase-like_C_sf"/>
</dbReference>
<accession>A0ABV6YPQ1</accession>
<dbReference type="SUPFAM" id="SSF51604">
    <property type="entry name" value="Enolase C-terminal domain-like"/>
    <property type="match status" value="1"/>
</dbReference>
<comment type="caution">
    <text evidence="4">The sequence shown here is derived from an EMBL/GenBank/DDBJ whole genome shotgun (WGS) entry which is preliminary data.</text>
</comment>
<name>A0ABV6YPQ1_UNCEI</name>
<dbReference type="Pfam" id="PF13378">
    <property type="entry name" value="MR_MLE_C"/>
    <property type="match status" value="1"/>
</dbReference>
<evidence type="ECO:0000313" key="4">
    <source>
        <dbReference type="EMBL" id="MFC1800055.1"/>
    </source>
</evidence>
<dbReference type="Proteomes" id="UP001594288">
    <property type="component" value="Unassembled WGS sequence"/>
</dbReference>
<reference evidence="4 5" key="1">
    <citation type="submission" date="2024-09" db="EMBL/GenBank/DDBJ databases">
        <authorList>
            <person name="D'Angelo T."/>
        </authorList>
    </citation>
    <scope>NUCLEOTIDE SEQUENCE [LARGE SCALE GENOMIC DNA]</scope>
    <source>
        <strain evidence="4">SAG AM-311-F02</strain>
    </source>
</reference>
<comment type="similarity">
    <text evidence="1">Belongs to the mandelate racemase/muconate lactonizing enzyme family.</text>
</comment>